<dbReference type="AlphaFoldDB" id="A0A6C0D7Z9"/>
<evidence type="ECO:0000313" key="1">
    <source>
        <dbReference type="EMBL" id="QHT12059.1"/>
    </source>
</evidence>
<protein>
    <submittedName>
        <fullName evidence="1">Uncharacterized protein</fullName>
    </submittedName>
</protein>
<organism evidence="1">
    <name type="scientific">viral metagenome</name>
    <dbReference type="NCBI Taxonomy" id="1070528"/>
    <lineage>
        <taxon>unclassified sequences</taxon>
        <taxon>metagenomes</taxon>
        <taxon>organismal metagenomes</taxon>
    </lineage>
</organism>
<accession>A0A6C0D7Z9</accession>
<sequence length="338" mass="36609">MATSRKTLNLDTLQLTGMNYLTSNNRPYPSSFVLYSVGNGSIGLTSISSLTNVGYTTVSVPGQAVLNSSNTNNILNISPLTSEVILSTNFISSTVFIGIPSLTSTIQSTINANQASTNFNFLTYPNIHSSIYYQGRVGLNTLSTLATTPQLSNSGTAQFSSLQYNFSTFSRFLNPNASSRMFIEYYPNFTFSPVVTPSSISSLALYPEANSSIKNVIALSSHLMYVNAAGSNVPINQSGVQQYINVNSVYPCGASTINRLSSNHFIQPIQFELDTLAVRSNFNFSLVHYISDGTASVKTVGGIDTFRTGLERTTFNINNSSNDRNSVFLTIANTGNQY</sequence>
<dbReference type="EMBL" id="MN739541">
    <property type="protein sequence ID" value="QHT12059.1"/>
    <property type="molecule type" value="Genomic_DNA"/>
</dbReference>
<name>A0A6C0D7Z9_9ZZZZ</name>
<proteinExistence type="predicted"/>
<reference evidence="1" key="1">
    <citation type="journal article" date="2020" name="Nature">
        <title>Giant virus diversity and host interactions through global metagenomics.</title>
        <authorList>
            <person name="Schulz F."/>
            <person name="Roux S."/>
            <person name="Paez-Espino D."/>
            <person name="Jungbluth S."/>
            <person name="Walsh D.A."/>
            <person name="Denef V.J."/>
            <person name="McMahon K.D."/>
            <person name="Konstantinidis K.T."/>
            <person name="Eloe-Fadrosh E.A."/>
            <person name="Kyrpides N.C."/>
            <person name="Woyke T."/>
        </authorList>
    </citation>
    <scope>NUCLEOTIDE SEQUENCE</scope>
    <source>
        <strain evidence="1">GVMAG-M-3300023174-129</strain>
    </source>
</reference>